<protein>
    <submittedName>
        <fullName evidence="6">Peptidoglycan DD-metalloendopeptidase family protein</fullName>
    </submittedName>
</protein>
<dbReference type="SUPFAM" id="SSF51261">
    <property type="entry name" value="Duplicated hybrid motif"/>
    <property type="match status" value="1"/>
</dbReference>
<dbReference type="InterPro" id="IPR016047">
    <property type="entry name" value="M23ase_b-sheet_dom"/>
</dbReference>
<dbReference type="RefSeq" id="WP_317329952.1">
    <property type="nucleotide sequence ID" value="NZ_JAWJZA010000003.1"/>
</dbReference>
<keyword evidence="2" id="KW-0175">Coiled coil</keyword>
<feature type="transmembrane region" description="Helical" evidence="3">
    <location>
        <begin position="7"/>
        <end position="29"/>
    </location>
</feature>
<dbReference type="Pfam" id="PF24568">
    <property type="entry name" value="CC_PcsB"/>
    <property type="match status" value="1"/>
</dbReference>
<feature type="coiled-coil region" evidence="2">
    <location>
        <begin position="161"/>
        <end position="230"/>
    </location>
</feature>
<evidence type="ECO:0000256" key="2">
    <source>
        <dbReference type="SAM" id="Coils"/>
    </source>
</evidence>
<dbReference type="InterPro" id="IPR050570">
    <property type="entry name" value="Cell_wall_metabolism_enzyme"/>
</dbReference>
<dbReference type="PANTHER" id="PTHR21666:SF289">
    <property type="entry name" value="L-ALA--D-GLU ENDOPEPTIDASE"/>
    <property type="match status" value="1"/>
</dbReference>
<feature type="domain" description="Peptidoglycan hydrolase PcsB coiled-coil" evidence="5">
    <location>
        <begin position="103"/>
        <end position="173"/>
    </location>
</feature>
<feature type="domain" description="M23ase beta-sheet core" evidence="4">
    <location>
        <begin position="300"/>
        <end position="394"/>
    </location>
</feature>
<dbReference type="Gene3D" id="2.70.70.10">
    <property type="entry name" value="Glucose Permease (Domain IIA)"/>
    <property type="match status" value="1"/>
</dbReference>
<keyword evidence="3" id="KW-0472">Membrane</keyword>
<keyword evidence="1" id="KW-0732">Signal</keyword>
<reference evidence="6 7" key="1">
    <citation type="submission" date="2023-10" db="EMBL/GenBank/DDBJ databases">
        <title>Veillonella sp. nov., isolated from a pig farm feces dump.</title>
        <authorList>
            <person name="Chang Y.-H."/>
        </authorList>
    </citation>
    <scope>NUCLEOTIDE SEQUENCE [LARGE SCALE GENOMIC DNA]</scope>
    <source>
        <strain evidence="6 7">YH-vei2233</strain>
    </source>
</reference>
<evidence type="ECO:0000256" key="1">
    <source>
        <dbReference type="ARBA" id="ARBA00022729"/>
    </source>
</evidence>
<keyword evidence="3" id="KW-0812">Transmembrane</keyword>
<organism evidence="6 7">
    <name type="scientific">Veillonella absiana</name>
    <dbReference type="NCBI Taxonomy" id="3079305"/>
    <lineage>
        <taxon>Bacteria</taxon>
        <taxon>Bacillati</taxon>
        <taxon>Bacillota</taxon>
        <taxon>Negativicutes</taxon>
        <taxon>Veillonellales</taxon>
        <taxon>Veillonellaceae</taxon>
        <taxon>Veillonella</taxon>
    </lineage>
</organism>
<gene>
    <name evidence="6" type="ORF">RVY80_06055</name>
</gene>
<name>A0ABU3Z9L8_9FIRM</name>
<keyword evidence="7" id="KW-1185">Reference proteome</keyword>
<dbReference type="Proteomes" id="UP001272515">
    <property type="component" value="Unassembled WGS sequence"/>
</dbReference>
<dbReference type="InterPro" id="IPR057309">
    <property type="entry name" value="PcsB_CC"/>
</dbReference>
<dbReference type="Pfam" id="PF01551">
    <property type="entry name" value="Peptidase_M23"/>
    <property type="match status" value="1"/>
</dbReference>
<evidence type="ECO:0000259" key="4">
    <source>
        <dbReference type="Pfam" id="PF01551"/>
    </source>
</evidence>
<dbReference type="EMBL" id="JAWJZB010000006">
    <property type="protein sequence ID" value="MDV5088411.1"/>
    <property type="molecule type" value="Genomic_DNA"/>
</dbReference>
<evidence type="ECO:0000313" key="6">
    <source>
        <dbReference type="EMBL" id="MDV5088411.1"/>
    </source>
</evidence>
<dbReference type="CDD" id="cd12797">
    <property type="entry name" value="M23_peptidase"/>
    <property type="match status" value="1"/>
</dbReference>
<evidence type="ECO:0000313" key="7">
    <source>
        <dbReference type="Proteomes" id="UP001272515"/>
    </source>
</evidence>
<evidence type="ECO:0000256" key="3">
    <source>
        <dbReference type="SAM" id="Phobius"/>
    </source>
</evidence>
<keyword evidence="3" id="KW-1133">Transmembrane helix</keyword>
<feature type="coiled-coil region" evidence="2">
    <location>
        <begin position="31"/>
        <end position="114"/>
    </location>
</feature>
<dbReference type="InterPro" id="IPR011055">
    <property type="entry name" value="Dup_hybrid_motif"/>
</dbReference>
<comment type="caution">
    <text evidence="6">The sequence shown here is derived from an EMBL/GenBank/DDBJ whole genome shotgun (WGS) entry which is preliminary data.</text>
</comment>
<accession>A0ABU3Z9L8</accession>
<dbReference type="PANTHER" id="PTHR21666">
    <property type="entry name" value="PEPTIDASE-RELATED"/>
    <property type="match status" value="1"/>
</dbReference>
<evidence type="ECO:0000259" key="5">
    <source>
        <dbReference type="Pfam" id="PF24568"/>
    </source>
</evidence>
<proteinExistence type="predicted"/>
<sequence>MIQNKQLVRLVASIVCGSIILGTPLFIYAEDEDLTNQLNTVQQQMNEQSSKATDAEAVIVSVFEQLRQIDAELQQATNELQAIQQQRIALDNDIAQNEKLLAEALKRLEEREKVFYKRVRDIYINGRLSYIDVVVGAKDFNDFANRMEILKRIVDADVNLIKEIMHEREEIEARKAKLEEDRAKVVELEKAAQAKQVEIEQKRAERAVVLEKAQSDKATAMAAIQELQAASAQISDMLKQRQAERAAAAAAEAAAAAAAGQAPPPSSYTQGTGVLGWPANGEITSPYGYRTHPIFGTTIYHSGIDIGVDYGTPVHSADSGTVVYAGWMSGYGNTVVVDHGNGISTLYGHNEDVAVSEGQSVGKGSVIAYAGSTGNSTGPHVHFEVRVNGDPTDPMGYL</sequence>
<dbReference type="Gene3D" id="6.10.250.3150">
    <property type="match status" value="1"/>
</dbReference>